<dbReference type="Proteomes" id="UP000658131">
    <property type="component" value="Unassembled WGS sequence"/>
</dbReference>
<evidence type="ECO:0000259" key="1">
    <source>
        <dbReference type="SMART" id="SM00849"/>
    </source>
</evidence>
<gene>
    <name evidence="2" type="ORF">H8717_03795</name>
</gene>
<sequence length="353" mass="39487">MIVKLAGGVGEHGRNCFFVRGDTVSFLVDCGLAADAAKPYPKLTGEEIEGLSYVFLTHSHRDHTGALPWLESRGFSGIIVGTSETLSQLKEPGRRAISLESFHTPRFWRLCWGRSGHCVGSVWYHFVLEGRSLLFSGDYREDSPVYAVDPIRGIKADLAILDSAYGPELRTGDEMREAFITGIRLYCERQMPLLLPVPKYGRGLELLYLLHRRHLQLPLYGDDHFTEQFRLARQDGQWVTEHFRHELEGVTVRPLNGVPENGVCFLSEPQLDTAASEALAAQFSQAGGVMITGTTDRDTGSWRLCSSGHAAFCRIPVHCTDIDRKQLEGKNCFCRVVPYHTSSWQSAQMVLSI</sequence>
<dbReference type="SUPFAM" id="SSF56281">
    <property type="entry name" value="Metallo-hydrolase/oxidoreductase"/>
    <property type="match status" value="1"/>
</dbReference>
<accession>A0ABR7NGL5</accession>
<keyword evidence="3" id="KW-1185">Reference proteome</keyword>
<dbReference type="PANTHER" id="PTHR11203">
    <property type="entry name" value="CLEAVAGE AND POLYADENYLATION SPECIFICITY FACTOR FAMILY MEMBER"/>
    <property type="match status" value="1"/>
</dbReference>
<protein>
    <submittedName>
        <fullName evidence="2">MBL fold metallo-hydrolase</fullName>
    </submittedName>
</protein>
<reference evidence="2 3" key="1">
    <citation type="submission" date="2020-08" db="EMBL/GenBank/DDBJ databases">
        <title>Genome public.</title>
        <authorList>
            <person name="Liu C."/>
            <person name="Sun Q."/>
        </authorList>
    </citation>
    <scope>NUCLEOTIDE SEQUENCE [LARGE SCALE GENOMIC DNA]</scope>
    <source>
        <strain evidence="2 3">BX1</strain>
    </source>
</reference>
<dbReference type="InterPro" id="IPR050698">
    <property type="entry name" value="MBL"/>
</dbReference>
<dbReference type="RefSeq" id="WP_262399160.1">
    <property type="nucleotide sequence ID" value="NZ_JACRTB010000005.1"/>
</dbReference>
<evidence type="ECO:0000313" key="3">
    <source>
        <dbReference type="Proteomes" id="UP000658131"/>
    </source>
</evidence>
<name>A0ABR7NGL5_9FIRM</name>
<comment type="caution">
    <text evidence="2">The sequence shown here is derived from an EMBL/GenBank/DDBJ whole genome shotgun (WGS) entry which is preliminary data.</text>
</comment>
<proteinExistence type="predicted"/>
<dbReference type="InterPro" id="IPR036866">
    <property type="entry name" value="RibonucZ/Hydroxyglut_hydro"/>
</dbReference>
<dbReference type="Pfam" id="PF00753">
    <property type="entry name" value="Lactamase_B"/>
    <property type="match status" value="1"/>
</dbReference>
<dbReference type="SMART" id="SM00849">
    <property type="entry name" value="Lactamase_B"/>
    <property type="match status" value="1"/>
</dbReference>
<feature type="domain" description="Metallo-beta-lactamase" evidence="1">
    <location>
        <begin position="13"/>
        <end position="183"/>
    </location>
</feature>
<dbReference type="Gene3D" id="3.60.15.10">
    <property type="entry name" value="Ribonuclease Z/Hydroxyacylglutathione hydrolase-like"/>
    <property type="match status" value="2"/>
</dbReference>
<dbReference type="PANTHER" id="PTHR11203:SF37">
    <property type="entry name" value="INTEGRATOR COMPLEX SUBUNIT 11"/>
    <property type="match status" value="1"/>
</dbReference>
<evidence type="ECO:0000313" key="2">
    <source>
        <dbReference type="EMBL" id="MBC8575536.1"/>
    </source>
</evidence>
<dbReference type="InterPro" id="IPR001279">
    <property type="entry name" value="Metallo-B-lactamas"/>
</dbReference>
<dbReference type="EMBL" id="JACRTB010000005">
    <property type="protein sequence ID" value="MBC8575536.1"/>
    <property type="molecule type" value="Genomic_DNA"/>
</dbReference>
<organism evidence="2 3">
    <name type="scientific">Yanshouia hominis</name>
    <dbReference type="NCBI Taxonomy" id="2763673"/>
    <lineage>
        <taxon>Bacteria</taxon>
        <taxon>Bacillati</taxon>
        <taxon>Bacillota</taxon>
        <taxon>Clostridia</taxon>
        <taxon>Eubacteriales</taxon>
        <taxon>Oscillospiraceae</taxon>
        <taxon>Yanshouia</taxon>
    </lineage>
</organism>